<evidence type="ECO:0000256" key="6">
    <source>
        <dbReference type="ARBA" id="ARBA00022989"/>
    </source>
</evidence>
<keyword evidence="11 12" id="KW-0407">Ion channel</keyword>
<keyword evidence="10 12" id="KW-0739">Sodium transport</keyword>
<dbReference type="PANTHER" id="PTHR11690">
    <property type="entry name" value="AMILORIDE-SENSITIVE SODIUM CHANNEL-RELATED"/>
    <property type="match status" value="1"/>
</dbReference>
<evidence type="ECO:0000256" key="10">
    <source>
        <dbReference type="ARBA" id="ARBA00023201"/>
    </source>
</evidence>
<dbReference type="EMBL" id="JAPWTK010000015">
    <property type="protein sequence ID" value="KAJ8958910.1"/>
    <property type="molecule type" value="Genomic_DNA"/>
</dbReference>
<keyword evidence="6" id="KW-1133">Transmembrane helix</keyword>
<comment type="similarity">
    <text evidence="2 12">Belongs to the amiloride-sensitive sodium channel (TC 1.A.6) family.</text>
</comment>
<organism evidence="13 14">
    <name type="scientific">Aromia moschata</name>
    <dbReference type="NCBI Taxonomy" id="1265417"/>
    <lineage>
        <taxon>Eukaryota</taxon>
        <taxon>Metazoa</taxon>
        <taxon>Ecdysozoa</taxon>
        <taxon>Arthropoda</taxon>
        <taxon>Hexapoda</taxon>
        <taxon>Insecta</taxon>
        <taxon>Pterygota</taxon>
        <taxon>Neoptera</taxon>
        <taxon>Endopterygota</taxon>
        <taxon>Coleoptera</taxon>
        <taxon>Polyphaga</taxon>
        <taxon>Cucujiformia</taxon>
        <taxon>Chrysomeloidea</taxon>
        <taxon>Cerambycidae</taxon>
        <taxon>Cerambycinae</taxon>
        <taxon>Callichromatini</taxon>
        <taxon>Aromia</taxon>
    </lineage>
</organism>
<evidence type="ECO:0000256" key="9">
    <source>
        <dbReference type="ARBA" id="ARBA00023136"/>
    </source>
</evidence>
<evidence type="ECO:0008006" key="15">
    <source>
        <dbReference type="Google" id="ProtNLM"/>
    </source>
</evidence>
<evidence type="ECO:0000313" key="13">
    <source>
        <dbReference type="EMBL" id="KAJ8958910.1"/>
    </source>
</evidence>
<evidence type="ECO:0000256" key="12">
    <source>
        <dbReference type="RuleBase" id="RU000679"/>
    </source>
</evidence>
<dbReference type="Pfam" id="PF00858">
    <property type="entry name" value="ASC"/>
    <property type="match status" value="1"/>
</dbReference>
<gene>
    <name evidence="13" type="ORF">NQ318_019678</name>
</gene>
<keyword evidence="4 12" id="KW-0894">Sodium channel</keyword>
<accession>A0AAV8Z6W5</accession>
<evidence type="ECO:0000256" key="3">
    <source>
        <dbReference type="ARBA" id="ARBA00022448"/>
    </source>
</evidence>
<keyword evidence="3 12" id="KW-0813">Transport</keyword>
<evidence type="ECO:0000313" key="14">
    <source>
        <dbReference type="Proteomes" id="UP001162162"/>
    </source>
</evidence>
<dbReference type="GO" id="GO:0005886">
    <property type="term" value="C:plasma membrane"/>
    <property type="evidence" value="ECO:0007669"/>
    <property type="project" value="TreeGrafter"/>
</dbReference>
<dbReference type="Proteomes" id="UP001162162">
    <property type="component" value="Unassembled WGS sequence"/>
</dbReference>
<keyword evidence="9" id="KW-0472">Membrane</keyword>
<evidence type="ECO:0000256" key="2">
    <source>
        <dbReference type="ARBA" id="ARBA00007193"/>
    </source>
</evidence>
<dbReference type="Gene3D" id="2.60.470.10">
    <property type="entry name" value="Acid-sensing ion channels like domains"/>
    <property type="match status" value="1"/>
</dbReference>
<evidence type="ECO:0000256" key="8">
    <source>
        <dbReference type="ARBA" id="ARBA00023065"/>
    </source>
</evidence>
<dbReference type="AlphaFoldDB" id="A0AAV8Z6W5"/>
<proteinExistence type="inferred from homology"/>
<dbReference type="InterPro" id="IPR001873">
    <property type="entry name" value="ENaC"/>
</dbReference>
<evidence type="ECO:0000256" key="1">
    <source>
        <dbReference type="ARBA" id="ARBA00004141"/>
    </source>
</evidence>
<keyword evidence="8 12" id="KW-0406">Ion transport</keyword>
<evidence type="ECO:0000256" key="4">
    <source>
        <dbReference type="ARBA" id="ARBA00022461"/>
    </source>
</evidence>
<name>A0AAV8Z6W5_9CUCU</name>
<sequence>MSWLVVHLVGDFMESPTVTALVSSSIPIQSVTHPGVSICNMNKFSKQRAYKFAEYLNAKYYNNKKNISAILNDIKLLGSLYDFRRIHRAYREFQSILELDYDNLADGYDPAKHIEQLTTPCSEMLRKCYWSGGERNCNELFFTRTTYEGPCCVFNYMKPGLIGLVII</sequence>
<keyword evidence="5 12" id="KW-0812">Transmembrane</keyword>
<comment type="subcellular location">
    <subcellularLocation>
        <location evidence="1">Membrane</location>
        <topology evidence="1">Multi-pass membrane protein</topology>
    </subcellularLocation>
</comment>
<dbReference type="GO" id="GO:0015280">
    <property type="term" value="F:ligand-gated sodium channel activity"/>
    <property type="evidence" value="ECO:0007669"/>
    <property type="project" value="TreeGrafter"/>
</dbReference>
<keyword evidence="7" id="KW-0915">Sodium</keyword>
<comment type="caution">
    <text evidence="13">The sequence shown here is derived from an EMBL/GenBank/DDBJ whole genome shotgun (WGS) entry which is preliminary data.</text>
</comment>
<protein>
    <recommendedName>
        <fullName evidence="15">Sodium channel protein Nach-like</fullName>
    </recommendedName>
</protein>
<evidence type="ECO:0000256" key="5">
    <source>
        <dbReference type="ARBA" id="ARBA00022692"/>
    </source>
</evidence>
<evidence type="ECO:0000256" key="11">
    <source>
        <dbReference type="ARBA" id="ARBA00023303"/>
    </source>
</evidence>
<reference evidence="13" key="1">
    <citation type="journal article" date="2023" name="Insect Mol. Biol.">
        <title>Genome sequencing provides insights into the evolution of gene families encoding plant cell wall-degrading enzymes in longhorned beetles.</title>
        <authorList>
            <person name="Shin N.R."/>
            <person name="Okamura Y."/>
            <person name="Kirsch R."/>
            <person name="Pauchet Y."/>
        </authorList>
    </citation>
    <scope>NUCLEOTIDE SEQUENCE</scope>
    <source>
        <strain evidence="13">AMC_N1</strain>
    </source>
</reference>
<keyword evidence="14" id="KW-1185">Reference proteome</keyword>
<evidence type="ECO:0000256" key="7">
    <source>
        <dbReference type="ARBA" id="ARBA00023053"/>
    </source>
</evidence>
<dbReference type="PANTHER" id="PTHR11690:SF288">
    <property type="entry name" value="AMILORIDE-SENSITIVE NA+ CHANNEL-RELATED"/>
    <property type="match status" value="1"/>
</dbReference>